<accession>A0AAD9L3A3</accession>
<evidence type="ECO:0000313" key="5">
    <source>
        <dbReference type="Proteomes" id="UP001209878"/>
    </source>
</evidence>
<feature type="region of interest" description="Disordered" evidence="2">
    <location>
        <begin position="54"/>
        <end position="93"/>
    </location>
</feature>
<dbReference type="Pfam" id="PF00505">
    <property type="entry name" value="HMG_box"/>
    <property type="match status" value="1"/>
</dbReference>
<dbReference type="InterPro" id="IPR036910">
    <property type="entry name" value="HMG_box_dom_sf"/>
</dbReference>
<dbReference type="Proteomes" id="UP001209878">
    <property type="component" value="Unassembled WGS sequence"/>
</dbReference>
<reference evidence="4" key="1">
    <citation type="journal article" date="2023" name="Mol. Biol. Evol.">
        <title>Third-Generation Sequencing Reveals the Adaptive Role of the Epigenome in Three Deep-Sea Polychaetes.</title>
        <authorList>
            <person name="Perez M."/>
            <person name="Aroh O."/>
            <person name="Sun Y."/>
            <person name="Lan Y."/>
            <person name="Juniper S.K."/>
            <person name="Young C.R."/>
            <person name="Angers B."/>
            <person name="Qian P.Y."/>
        </authorList>
    </citation>
    <scope>NUCLEOTIDE SEQUENCE</scope>
    <source>
        <strain evidence="4">R07B-5</strain>
    </source>
</reference>
<feature type="compositionally biased region" description="Polar residues" evidence="2">
    <location>
        <begin position="1017"/>
        <end position="1029"/>
    </location>
</feature>
<name>A0AAD9L3A3_RIDPI</name>
<dbReference type="PANTHER" id="PTHR33088:SF47">
    <property type="entry name" value="OS07G0600200 PROTEIN"/>
    <property type="match status" value="1"/>
</dbReference>
<dbReference type="GO" id="GO:0005634">
    <property type="term" value="C:nucleus"/>
    <property type="evidence" value="ECO:0007669"/>
    <property type="project" value="UniProtKB-UniRule"/>
</dbReference>
<dbReference type="AlphaFoldDB" id="A0AAD9L3A3"/>
<proteinExistence type="predicted"/>
<feature type="compositionally biased region" description="Basic and acidic residues" evidence="2">
    <location>
        <begin position="716"/>
        <end position="729"/>
    </location>
</feature>
<evidence type="ECO:0000313" key="4">
    <source>
        <dbReference type="EMBL" id="KAK2181785.1"/>
    </source>
</evidence>
<dbReference type="EMBL" id="JAODUO010000382">
    <property type="protein sequence ID" value="KAK2181785.1"/>
    <property type="molecule type" value="Genomic_DNA"/>
</dbReference>
<keyword evidence="1" id="KW-0539">Nucleus</keyword>
<protein>
    <recommendedName>
        <fullName evidence="3">HMG box domain-containing protein</fullName>
    </recommendedName>
</protein>
<dbReference type="PROSITE" id="PS50118">
    <property type="entry name" value="HMG_BOX_2"/>
    <property type="match status" value="1"/>
</dbReference>
<feature type="region of interest" description="Disordered" evidence="2">
    <location>
        <begin position="1017"/>
        <end position="1122"/>
    </location>
</feature>
<dbReference type="Gene3D" id="1.10.30.10">
    <property type="entry name" value="High mobility group box domain"/>
    <property type="match status" value="1"/>
</dbReference>
<sequence>MDPPPHNDSVSSFLVVDHNMIETDDQLIEITSTDTCQSPDRTCTRMRISDLLVTPPEQHNPGQEEEVGGSANLPSPPFSSGMKPREKSKVGSSVGPVIRLGEKRNMSLAGRLGEGFGMWSPTLSNMLSGNYLGGGRGGRSKLRTPRTLTRLMQQHRDSERHRHRGLNATIKEISRKIPGYEDASNETKGLWTCEFQIVKLQRIINYICHVEQHIMCLCEEQGLDLEYKNLFLLPHLPKVTGEYKNHFLLPHLPKVTGEYKNLFLLPHLPKVTGEYKNLFLLPHLPKVTGEYKNLFLLPHLPKVTGEYKNPFLLPHLPKVTGEYKNLFLLPHLPKVTGEYKNLFLLPHLPKVTGEYKNLFLLPHLPKVTGEYKNLFLLPHLPKVTGEYKNLFLLPHLPKVTGEYKNLFLLPHLPKVTGEYKNLFLLPHLPKVTGEYKNFFLLPHLPKVTGEYKNFFLLHHLPKVTGKYKNFFLLPHLPKVTGEYKNLFLLPHLPKVTGEYKNFFLLHHLPKVTGEYKNFFLLPHLPKVTGEYKNPFLLPHLPKVIGEYKNLFLLPHLPKVTGEYKNLFLLPHLPKVTGEYKNPFLLPHLPKVTGEYKNPFLLPHLPKETGEYKNLCLLLHLPKVTGEYKNLFLLPHLPKVTSEYKNLFLLPHLPKVTGEYKNLFLLPHLPKVTGEYKNLFLLPHLPKVTDLRKTVSRNSPGGRAVASAVGPRTTYKSSRDVKDEVWPTKEEVPTLPEGMADESAAMETGTSGCGEDAGTVAPSSESLPNVLHVTLLKKPENCAVNWLVYASSVNMTDIVEYKTRGACEGQEEGEEGARDMHRLPSNILKLGEVPAEGAVQEISREEVKKAIESIKKGKAAGCSGLPRDLIKHLGESGVDMMHEILKRVWEEEQMPEEWNKIVDVIRKEFRRGLPCELLFADDLAVVTDTEEEMQRRWLGWQIGMESKGLKVNTGKTEVMCEEETLSESVEITSDVATFHSYAKTPPAPAALTDLVNRENKERGCTPDQCVSRLSTPQETATCSGATSHPTATLRPPLYSLSNVTDSSQGSASAQWQDYPMTPGGQESVLQGDPLLPPTGHPKRRQDETVSFQTGSMLDVSTSKEEAENVEPSSGSAGRSGRIDHRKTSWMNGFMMYSRLHRKLYIEENPGVHTSHISKLMGHDWRQLNPMQQQPYRTHHGCVASLCSTVELLMNDHPDERPP</sequence>
<gene>
    <name evidence="4" type="ORF">NP493_382g02061</name>
</gene>
<evidence type="ECO:0000256" key="2">
    <source>
        <dbReference type="SAM" id="MobiDB-lite"/>
    </source>
</evidence>
<comment type="caution">
    <text evidence="4">The sequence shown here is derived from an EMBL/GenBank/DDBJ whole genome shotgun (WGS) entry which is preliminary data.</text>
</comment>
<feature type="region of interest" description="Disordered" evidence="2">
    <location>
        <begin position="693"/>
        <end position="729"/>
    </location>
</feature>
<feature type="domain" description="HMG box" evidence="3">
    <location>
        <begin position="1125"/>
        <end position="1174"/>
    </location>
</feature>
<dbReference type="InterPro" id="IPR009071">
    <property type="entry name" value="HMG_box_dom"/>
</dbReference>
<keyword evidence="5" id="KW-1185">Reference proteome</keyword>
<dbReference type="InterPro" id="IPR044659">
    <property type="entry name" value="PELPK1_2"/>
</dbReference>
<evidence type="ECO:0000259" key="3">
    <source>
        <dbReference type="PROSITE" id="PS50118"/>
    </source>
</evidence>
<dbReference type="SUPFAM" id="SSF47095">
    <property type="entry name" value="HMG-box"/>
    <property type="match status" value="1"/>
</dbReference>
<organism evidence="4 5">
    <name type="scientific">Ridgeia piscesae</name>
    <name type="common">Tubeworm</name>
    <dbReference type="NCBI Taxonomy" id="27915"/>
    <lineage>
        <taxon>Eukaryota</taxon>
        <taxon>Metazoa</taxon>
        <taxon>Spiralia</taxon>
        <taxon>Lophotrochozoa</taxon>
        <taxon>Annelida</taxon>
        <taxon>Polychaeta</taxon>
        <taxon>Sedentaria</taxon>
        <taxon>Canalipalpata</taxon>
        <taxon>Sabellida</taxon>
        <taxon>Siboglinidae</taxon>
        <taxon>Ridgeia</taxon>
    </lineage>
</organism>
<dbReference type="PANTHER" id="PTHR33088">
    <property type="entry name" value="MUCIN-2"/>
    <property type="match status" value="1"/>
</dbReference>
<dbReference type="GO" id="GO:0003677">
    <property type="term" value="F:DNA binding"/>
    <property type="evidence" value="ECO:0007669"/>
    <property type="project" value="UniProtKB-UniRule"/>
</dbReference>
<keyword evidence="1" id="KW-0238">DNA-binding</keyword>
<feature type="compositionally biased region" description="Polar residues" evidence="2">
    <location>
        <begin position="1038"/>
        <end position="1054"/>
    </location>
</feature>
<evidence type="ECO:0000256" key="1">
    <source>
        <dbReference type="PROSITE-ProRule" id="PRU00267"/>
    </source>
</evidence>
<feature type="compositionally biased region" description="Polar residues" evidence="2">
    <location>
        <begin position="1087"/>
        <end position="1099"/>
    </location>
</feature>
<feature type="DNA-binding region" description="HMG box" evidence="1">
    <location>
        <begin position="1125"/>
        <end position="1174"/>
    </location>
</feature>